<dbReference type="AlphaFoldDB" id="A0A2W4XII0"/>
<dbReference type="EMBL" id="QBMP01000085">
    <property type="protein sequence ID" value="PZO55857.1"/>
    <property type="molecule type" value="Genomic_DNA"/>
</dbReference>
<reference evidence="10 11" key="2">
    <citation type="submission" date="2018-06" db="EMBL/GenBank/DDBJ databases">
        <title>Metagenomic assembly of (sub)arctic Cyanobacteria and their associated microbiome from non-axenic cultures.</title>
        <authorList>
            <person name="Baurain D."/>
        </authorList>
    </citation>
    <scope>NUCLEOTIDE SEQUENCE [LARGE SCALE GENOMIC DNA]</scope>
    <source>
        <strain evidence="10">ULC027bin1</strain>
    </source>
</reference>
<organism evidence="10 11">
    <name type="scientific">Phormidesmis priestleyi</name>
    <dbReference type="NCBI Taxonomy" id="268141"/>
    <lineage>
        <taxon>Bacteria</taxon>
        <taxon>Bacillati</taxon>
        <taxon>Cyanobacteriota</taxon>
        <taxon>Cyanophyceae</taxon>
        <taxon>Leptolyngbyales</taxon>
        <taxon>Leptolyngbyaceae</taxon>
        <taxon>Phormidesmis</taxon>
    </lineage>
</organism>
<evidence type="ECO:0000256" key="4">
    <source>
        <dbReference type="ARBA" id="ARBA00022525"/>
    </source>
</evidence>
<dbReference type="Proteomes" id="UP000249794">
    <property type="component" value="Unassembled WGS sequence"/>
</dbReference>
<evidence type="ECO:0000313" key="10">
    <source>
        <dbReference type="EMBL" id="PZO55857.1"/>
    </source>
</evidence>
<comment type="subcellular location">
    <subcellularLocation>
        <location evidence="1">Cell envelope</location>
    </subcellularLocation>
    <subcellularLocation>
        <location evidence="2">Cell outer membrane</location>
    </subcellularLocation>
    <subcellularLocation>
        <location evidence="3">Secreted</location>
    </subcellularLocation>
</comment>
<dbReference type="GO" id="GO:0005576">
    <property type="term" value="C:extracellular region"/>
    <property type="evidence" value="ECO:0007669"/>
    <property type="project" value="UniProtKB-SubCell"/>
</dbReference>
<dbReference type="InterPro" id="IPR003368">
    <property type="entry name" value="POMP_repeat"/>
</dbReference>
<evidence type="ECO:0000256" key="7">
    <source>
        <dbReference type="ARBA" id="ARBA00023157"/>
    </source>
</evidence>
<dbReference type="Gene3D" id="2.60.120.200">
    <property type="match status" value="1"/>
</dbReference>
<evidence type="ECO:0000256" key="8">
    <source>
        <dbReference type="ARBA" id="ARBA00023237"/>
    </source>
</evidence>
<dbReference type="InterPro" id="IPR013320">
    <property type="entry name" value="ConA-like_dom_sf"/>
</dbReference>
<dbReference type="NCBIfam" id="NF041518">
    <property type="entry name" value="choice_anch_Q"/>
    <property type="match status" value="1"/>
</dbReference>
<evidence type="ECO:0000259" key="9">
    <source>
        <dbReference type="SMART" id="SM00560"/>
    </source>
</evidence>
<evidence type="ECO:0000256" key="1">
    <source>
        <dbReference type="ARBA" id="ARBA00004196"/>
    </source>
</evidence>
<evidence type="ECO:0000313" key="11">
    <source>
        <dbReference type="Proteomes" id="UP000249794"/>
    </source>
</evidence>
<dbReference type="InterPro" id="IPR059226">
    <property type="entry name" value="Choice_anch_Q_dom"/>
</dbReference>
<evidence type="ECO:0000256" key="5">
    <source>
        <dbReference type="ARBA" id="ARBA00022729"/>
    </source>
</evidence>
<dbReference type="SMART" id="SM00710">
    <property type="entry name" value="PbH1"/>
    <property type="match status" value="10"/>
</dbReference>
<dbReference type="InterPro" id="IPR006626">
    <property type="entry name" value="PbH1"/>
</dbReference>
<keyword evidence="8" id="KW-0998">Cell outer membrane</keyword>
<evidence type="ECO:0000256" key="3">
    <source>
        <dbReference type="ARBA" id="ARBA00004613"/>
    </source>
</evidence>
<dbReference type="Pfam" id="PF02415">
    <property type="entry name" value="Chlam_PMP"/>
    <property type="match status" value="2"/>
</dbReference>
<keyword evidence="4" id="KW-0964">Secreted</keyword>
<proteinExistence type="predicted"/>
<dbReference type="SUPFAM" id="SSF51126">
    <property type="entry name" value="Pectin lyase-like"/>
    <property type="match status" value="2"/>
</dbReference>
<evidence type="ECO:0000256" key="6">
    <source>
        <dbReference type="ARBA" id="ARBA00023136"/>
    </source>
</evidence>
<name>A0A2W4XII0_9CYAN</name>
<protein>
    <recommendedName>
        <fullName evidence="9">LamG-like jellyroll fold domain-containing protein</fullName>
    </recommendedName>
</protein>
<keyword evidence="5" id="KW-0732">Signal</keyword>
<dbReference type="Pfam" id="PF13385">
    <property type="entry name" value="Laminin_G_3"/>
    <property type="match status" value="1"/>
</dbReference>
<reference evidence="11" key="1">
    <citation type="submission" date="2018-04" db="EMBL/GenBank/DDBJ databases">
        <authorList>
            <person name="Cornet L."/>
        </authorList>
    </citation>
    <scope>NUCLEOTIDE SEQUENCE [LARGE SCALE GENOMIC DNA]</scope>
</reference>
<feature type="domain" description="LamG-like jellyroll fold" evidence="9">
    <location>
        <begin position="606"/>
        <end position="757"/>
    </location>
</feature>
<evidence type="ECO:0000256" key="2">
    <source>
        <dbReference type="ARBA" id="ARBA00004442"/>
    </source>
</evidence>
<dbReference type="InterPro" id="IPR011050">
    <property type="entry name" value="Pectin_lyase_fold/virulence"/>
</dbReference>
<dbReference type="SUPFAM" id="SSF49899">
    <property type="entry name" value="Concanavalin A-like lectins/glucanases"/>
    <property type="match status" value="1"/>
</dbReference>
<dbReference type="GO" id="GO:0009279">
    <property type="term" value="C:cell outer membrane"/>
    <property type="evidence" value="ECO:0007669"/>
    <property type="project" value="UniProtKB-SubCell"/>
</dbReference>
<dbReference type="PANTHER" id="PTHR11319:SF35">
    <property type="entry name" value="OUTER MEMBRANE PROTEIN PMPC-RELATED"/>
    <property type="match status" value="1"/>
</dbReference>
<dbReference type="Gene3D" id="2.160.20.10">
    <property type="entry name" value="Single-stranded right-handed beta-helix, Pectin lyase-like"/>
    <property type="match status" value="1"/>
</dbReference>
<dbReference type="InterPro" id="IPR012334">
    <property type="entry name" value="Pectin_lyas_fold"/>
</dbReference>
<sequence length="763" mass="79349">MSTITVTTTADNGNGSLRNAIAIAKSGDTIQFSKGLTGKTIALRSGQLTLDKNLTIDGGGAPGLTVSGNNASRVFYLDRQKQATIKNLTIANGKTQGAGGGIDTRHESVLTLENVKVNNNTSELGGGLRVGHLAKATIVNSSFKGNNGTLTNKYAGSSAGAISHSESRGQLIIKGTTFENNKGFNGGAIYSFSGVTFTVEDSIFKNNTAIKEGGGAIFTDGVSSKGYNSGFADDGKIIIRGSQFDGNTAKGEGGALFLWGYTQKGGYKNDRAIIEDSVFTNNVITTSERGKASGGAIFAHMGLDIRNVTFAKNTAGKQGGALWTESSLPINISNSTFSGNQVLQDAGGAMFLNNGSTPVNITNSTIAYNKAGRANGALWFNGSHNVTLKNSIVAFNTATDRRQDQVGYQAKDGGGNLEFATSSQALRVTKNSLVANPLLGALTLVNGDLVHPLKSGSPAVNAGVSQGAPTTDQRGIQRDSKIDIGAFELVASAPNPLKVNMPSPLKALVPTVSPSFSAAMPKQTVTAPATTSIVTLRADPVAYLSLNDGKGKLAKDGSAKGRNNSGALVGDASWTKGVRGGAIAFDGKGDAVKLKNSSDINRGTHGERTVSLWFKADSVGDNQRQVLYEEGAGTRGLNIYIDDDRLYVGGWNTPGKESGWSGTWLSTDQISADKWHHVDLVLDGGREVTQNAFRGYLDGQQFGSGAGSQLWDHAGGIGLGSINGGTRFHDGITPNSGSGFAGVVDEVMVFNDALSSSEVKAFF</sequence>
<dbReference type="PANTHER" id="PTHR11319">
    <property type="entry name" value="G PROTEIN-COUPLED RECEPTOR-RELATED"/>
    <property type="match status" value="1"/>
</dbReference>
<gene>
    <name evidence="10" type="ORF">DCF15_09790</name>
</gene>
<dbReference type="SMART" id="SM00560">
    <property type="entry name" value="LamGL"/>
    <property type="match status" value="1"/>
</dbReference>
<keyword evidence="7" id="KW-1015">Disulfide bond</keyword>
<dbReference type="InterPro" id="IPR006558">
    <property type="entry name" value="LamG-like"/>
</dbReference>
<keyword evidence="6" id="KW-0472">Membrane</keyword>
<accession>A0A2W4XII0</accession>
<comment type="caution">
    <text evidence="10">The sequence shown here is derived from an EMBL/GenBank/DDBJ whole genome shotgun (WGS) entry which is preliminary data.</text>
</comment>